<evidence type="ECO:0000313" key="4">
    <source>
        <dbReference type="EMBL" id="MCB6519503.1"/>
    </source>
</evidence>
<dbReference type="RefSeq" id="WP_005868262.1">
    <property type="nucleotide sequence ID" value="NZ_AP019729.1"/>
</dbReference>
<dbReference type="EMBL" id="CZBM01000008">
    <property type="protein sequence ID" value="CUQ31601.1"/>
    <property type="molecule type" value="Genomic_DNA"/>
</dbReference>
<evidence type="ECO:0000313" key="16">
    <source>
        <dbReference type="Proteomes" id="UP000463337"/>
    </source>
</evidence>
<evidence type="ECO:0000313" key="17">
    <source>
        <dbReference type="Proteomes" id="UP000471216"/>
    </source>
</evidence>
<evidence type="ECO:0000313" key="14">
    <source>
        <dbReference type="Proteomes" id="UP000195950"/>
    </source>
</evidence>
<dbReference type="EMBL" id="JAQMPX010000023">
    <property type="protein sequence ID" value="MDB9137527.1"/>
    <property type="molecule type" value="Genomic_DNA"/>
</dbReference>
<dbReference type="EMBL" id="WKMX01000007">
    <property type="protein sequence ID" value="MRZ06245.1"/>
    <property type="molecule type" value="Genomic_DNA"/>
</dbReference>
<evidence type="ECO:0000313" key="13">
    <source>
        <dbReference type="Proteomes" id="UP000095591"/>
    </source>
</evidence>
<evidence type="ECO:0000313" key="7">
    <source>
        <dbReference type="EMBL" id="MRY84203.1"/>
    </source>
</evidence>
<dbReference type="Proteomes" id="UP000095332">
    <property type="component" value="Unassembled WGS sequence"/>
</dbReference>
<dbReference type="Proteomes" id="UP000501982">
    <property type="component" value="Chromosome"/>
</dbReference>
<dbReference type="Proteomes" id="UP001211522">
    <property type="component" value="Unassembled WGS sequence"/>
</dbReference>
<evidence type="ECO:0000313" key="6">
    <source>
        <dbReference type="EMBL" id="MRY60376.1"/>
    </source>
</evidence>
<dbReference type="EMBL" id="CP120353">
    <property type="protein sequence ID" value="WET65769.1"/>
    <property type="molecule type" value="Genomic_DNA"/>
</dbReference>
<dbReference type="EMBL" id="NFJX01000003">
    <property type="protein sequence ID" value="OUP21250.1"/>
    <property type="molecule type" value="Genomic_DNA"/>
</dbReference>
<dbReference type="EMBL" id="CP051672">
    <property type="protein sequence ID" value="QJE27318.1"/>
    <property type="molecule type" value="Genomic_DNA"/>
</dbReference>
<evidence type="ECO:0000313" key="5">
    <source>
        <dbReference type="EMBL" id="MDB9137527.1"/>
    </source>
</evidence>
<protein>
    <submittedName>
        <fullName evidence="2">Chaperone protein YajL</fullName>
    </submittedName>
    <submittedName>
        <fullName evidence="6">DJ-1 family protein</fullName>
    </submittedName>
    <submittedName>
        <fullName evidence="4">DJ-1/PfpI family protein</fullName>
    </submittedName>
</protein>
<evidence type="ECO:0000259" key="1">
    <source>
        <dbReference type="Pfam" id="PF01965"/>
    </source>
</evidence>
<dbReference type="EMBL" id="WKMW01000006">
    <property type="protein sequence ID" value="MRY84203.1"/>
    <property type="molecule type" value="Genomic_DNA"/>
</dbReference>
<evidence type="ECO:0000313" key="11">
    <source>
        <dbReference type="EMBL" id="WET65769.1"/>
    </source>
</evidence>
<reference evidence="11" key="8">
    <citation type="submission" date="2023-03" db="EMBL/GenBank/DDBJ databases">
        <title>Parabacteroides distasonis, a bacteria resistant against UC.</title>
        <authorList>
            <person name="Dai W."/>
        </authorList>
    </citation>
    <scope>NUCLEOTIDE SEQUENCE</scope>
    <source>
        <strain evidence="11">F1-28</strain>
    </source>
</reference>
<evidence type="ECO:0000313" key="9">
    <source>
        <dbReference type="EMBL" id="OUP21250.1"/>
    </source>
</evidence>
<reference evidence="14" key="2">
    <citation type="submission" date="2017-04" db="EMBL/GenBank/DDBJ databases">
        <title>Function of individual gut microbiota members based on whole genome sequencing of pure cultures obtained from chicken caecum.</title>
        <authorList>
            <person name="Medvecky M."/>
            <person name="Cejkova D."/>
            <person name="Polansky O."/>
            <person name="Karasova D."/>
            <person name="Kubasova T."/>
            <person name="Cizek A."/>
            <person name="Rychlik I."/>
        </authorList>
    </citation>
    <scope>NUCLEOTIDE SEQUENCE [LARGE SCALE GENOMIC DNA]</scope>
    <source>
        <strain evidence="14">An199</strain>
    </source>
</reference>
<dbReference type="CDD" id="cd03135">
    <property type="entry name" value="GATase1_DJ-1"/>
    <property type="match status" value="1"/>
</dbReference>
<dbReference type="AlphaFoldDB" id="A0A173RVW3"/>
<dbReference type="PANTHER" id="PTHR48094">
    <property type="entry name" value="PROTEIN/NUCLEIC ACID DEGLYCASE DJ-1-RELATED"/>
    <property type="match status" value="1"/>
</dbReference>
<reference evidence="15 16" key="4">
    <citation type="journal article" date="2019" name="Nat. Med.">
        <title>A library of human gut bacterial isolates paired with longitudinal multiomics data enables mechanistic microbiome research.</title>
        <authorList>
            <person name="Poyet M."/>
            <person name="Groussin M."/>
            <person name="Gibbons S.M."/>
            <person name="Avila-Pacheco J."/>
            <person name="Jiang X."/>
            <person name="Kearney S.M."/>
            <person name="Perrotta A.R."/>
            <person name="Berdy B."/>
            <person name="Zhao S."/>
            <person name="Lieberman T.D."/>
            <person name="Swanson P.K."/>
            <person name="Smith M."/>
            <person name="Roesemann S."/>
            <person name="Alexander J.E."/>
            <person name="Rich S.A."/>
            <person name="Livny J."/>
            <person name="Vlamakis H."/>
            <person name="Clish C."/>
            <person name="Bullock K."/>
            <person name="Deik A."/>
            <person name="Scott J."/>
            <person name="Pierce K.A."/>
            <person name="Xavier R.J."/>
            <person name="Alm E.J."/>
        </authorList>
    </citation>
    <scope>NUCLEOTIDE SEQUENCE [LARGE SCALE GENOMIC DNA]</scope>
    <source>
        <strain evidence="8 17">BIOML-A10</strain>
        <strain evidence="7 15">BIOML-A11</strain>
        <strain evidence="6 16">BIOML-A41</strain>
    </source>
</reference>
<dbReference type="Pfam" id="PF01965">
    <property type="entry name" value="DJ-1_PfpI"/>
    <property type="match status" value="1"/>
</dbReference>
<dbReference type="Proteomes" id="UP000095591">
    <property type="component" value="Unassembled WGS sequence"/>
</dbReference>
<reference evidence="10 18" key="5">
    <citation type="submission" date="2020-04" db="EMBL/GenBank/DDBJ databases">
        <title>Complete Genomes and Methylome analysis of CBBP consortium that reverse antibiotic-induced susceptibility to vancomycin-resistant Enterococcus faecium infection.</title>
        <authorList>
            <person name="Fomenkov A."/>
            <person name="Zhang Z."/>
            <person name="Pamer E."/>
            <person name="Roberts R.J."/>
        </authorList>
    </citation>
    <scope>NUCLEOTIDE SEQUENCE [LARGE SCALE GENOMIC DNA]</scope>
    <source>
        <strain evidence="18">CBBP</strain>
        <strain evidence="10">CBBP-1</strain>
    </source>
</reference>
<dbReference type="InterPro" id="IPR029062">
    <property type="entry name" value="Class_I_gatase-like"/>
</dbReference>
<dbReference type="Proteomes" id="UP000463337">
    <property type="component" value="Unassembled WGS sequence"/>
</dbReference>
<evidence type="ECO:0000313" key="10">
    <source>
        <dbReference type="EMBL" id="QJE27318.1"/>
    </source>
</evidence>
<dbReference type="GO" id="GO:0005737">
    <property type="term" value="C:cytoplasm"/>
    <property type="evidence" value="ECO:0007669"/>
    <property type="project" value="TreeGrafter"/>
</dbReference>
<name>A0A173RVW3_PARDI</name>
<dbReference type="EMBL" id="JAJCNI010000024">
    <property type="protein sequence ID" value="MCB6519503.1"/>
    <property type="molecule type" value="Genomic_DNA"/>
</dbReference>
<evidence type="ECO:0000313" key="8">
    <source>
        <dbReference type="EMBL" id="MRZ06245.1"/>
    </source>
</evidence>
<sequence>MKNAVVFLATGFEEIEALGTIDVLRRGGVRVMMVSITGDRLVIGAHDIPVMADYLFEEADFSCVDALILPGGIPGSNHLNAHAHLKELVKEKTEEGVLIGAICAGPMVLGGLGLLKGKRATCFPFFEPTMVGATPTDNGVEQDGNIITSKGPGFMFEFGLTILRNLKDEEIALEVADALLYDALLHGTKH</sequence>
<dbReference type="Proteomes" id="UP001221009">
    <property type="component" value="Chromosome"/>
</dbReference>
<evidence type="ECO:0000313" key="18">
    <source>
        <dbReference type="Proteomes" id="UP000501982"/>
    </source>
</evidence>
<dbReference type="InterPro" id="IPR050325">
    <property type="entry name" value="Prot/Nucl_acid_deglycase"/>
</dbReference>
<dbReference type="InterPro" id="IPR002818">
    <property type="entry name" value="DJ-1/PfpI"/>
</dbReference>
<gene>
    <name evidence="2" type="primary">yajL_1</name>
    <name evidence="9" type="ORF">B5F32_05455</name>
    <name evidence="2" type="ORF">ERS852429_00741</name>
    <name evidence="3" type="ORF">ERS852560_02151</name>
    <name evidence="8" type="ORF">GKD54_08440</name>
    <name evidence="7" type="ORF">GKD58_08060</name>
    <name evidence="6" type="ORF">GKD59_21230</name>
    <name evidence="10" type="ORF">HHO38_02765</name>
    <name evidence="4" type="ORF">LI194_17070</name>
    <name evidence="11" type="ORF">P2T59_07210</name>
    <name evidence="5" type="ORF">PN612_03255</name>
</gene>
<dbReference type="EMBL" id="WKLT01000031">
    <property type="protein sequence ID" value="MRY60376.1"/>
    <property type="molecule type" value="Genomic_DNA"/>
</dbReference>
<dbReference type="Gene3D" id="3.40.50.880">
    <property type="match status" value="1"/>
</dbReference>
<dbReference type="Proteomes" id="UP000471216">
    <property type="component" value="Unassembled WGS sequence"/>
</dbReference>
<reference evidence="4" key="6">
    <citation type="submission" date="2021-10" db="EMBL/GenBank/DDBJ databases">
        <title>Collection of gut derived symbiotic bacterial strains cultured from healthy donors.</title>
        <authorList>
            <person name="Lin H."/>
            <person name="Littmann E."/>
            <person name="Kohout C."/>
            <person name="Pamer E.G."/>
        </authorList>
    </citation>
    <scope>NUCLEOTIDE SEQUENCE</scope>
    <source>
        <strain evidence="4">DFI.2.94</strain>
    </source>
</reference>
<dbReference type="PANTHER" id="PTHR48094:SF12">
    <property type="entry name" value="PARKINSON DISEASE PROTEIN 7 HOMOLOG"/>
    <property type="match status" value="1"/>
</dbReference>
<evidence type="ECO:0000313" key="15">
    <source>
        <dbReference type="Proteomes" id="UP000450599"/>
    </source>
</evidence>
<dbReference type="NCBIfam" id="TIGR01383">
    <property type="entry name" value="not_thiJ"/>
    <property type="match status" value="1"/>
</dbReference>
<dbReference type="Proteomes" id="UP001198806">
    <property type="component" value="Unassembled WGS sequence"/>
</dbReference>
<feature type="domain" description="DJ-1/PfpI" evidence="1">
    <location>
        <begin position="3"/>
        <end position="164"/>
    </location>
</feature>
<dbReference type="Proteomes" id="UP000195950">
    <property type="component" value="Unassembled WGS sequence"/>
</dbReference>
<organism evidence="2 13">
    <name type="scientific">Parabacteroides distasonis</name>
    <dbReference type="NCBI Taxonomy" id="823"/>
    <lineage>
        <taxon>Bacteria</taxon>
        <taxon>Pseudomonadati</taxon>
        <taxon>Bacteroidota</taxon>
        <taxon>Bacteroidia</taxon>
        <taxon>Bacteroidales</taxon>
        <taxon>Tannerellaceae</taxon>
        <taxon>Parabacteroides</taxon>
    </lineage>
</organism>
<reference evidence="9" key="3">
    <citation type="journal article" date="2018" name="BMC Genomics">
        <title>Whole genome sequencing and function prediction of 133 gut anaerobes isolated from chicken caecum in pure cultures.</title>
        <authorList>
            <person name="Medvecky M."/>
            <person name="Cejkova D."/>
            <person name="Polansky O."/>
            <person name="Karasova D."/>
            <person name="Kubasova T."/>
            <person name="Cizek A."/>
            <person name="Rychlik I."/>
        </authorList>
    </citation>
    <scope>NUCLEOTIDE SEQUENCE</scope>
    <source>
        <strain evidence="9">An199</strain>
    </source>
</reference>
<reference evidence="5" key="7">
    <citation type="submission" date="2023-01" db="EMBL/GenBank/DDBJ databases">
        <title>Human gut microbiome strain richness.</title>
        <authorList>
            <person name="Chen-Liaw A."/>
        </authorList>
    </citation>
    <scope>NUCLEOTIDE SEQUENCE</scope>
    <source>
        <strain evidence="5">D35st1_E5_D35t1_190705</strain>
    </source>
</reference>
<reference evidence="12 13" key="1">
    <citation type="submission" date="2015-09" db="EMBL/GenBank/DDBJ databases">
        <authorList>
            <consortium name="Pathogen Informatics"/>
        </authorList>
    </citation>
    <scope>NUCLEOTIDE SEQUENCE [LARGE SCALE GENOMIC DNA]</scope>
    <source>
        <strain evidence="2 13">2789STDY5608872</strain>
        <strain evidence="3 12">2789STDY5834948</strain>
    </source>
</reference>
<accession>A0A173RVW3</accession>
<evidence type="ECO:0000313" key="3">
    <source>
        <dbReference type="EMBL" id="CUQ31601.1"/>
    </source>
</evidence>
<dbReference type="Proteomes" id="UP000450599">
    <property type="component" value="Unassembled WGS sequence"/>
</dbReference>
<proteinExistence type="predicted"/>
<dbReference type="InterPro" id="IPR006287">
    <property type="entry name" value="DJ-1"/>
</dbReference>
<evidence type="ECO:0000313" key="12">
    <source>
        <dbReference type="Proteomes" id="UP000095332"/>
    </source>
</evidence>
<evidence type="ECO:0000313" key="2">
    <source>
        <dbReference type="EMBL" id="CUM82153.1"/>
    </source>
</evidence>
<dbReference type="EMBL" id="CYXP01000001">
    <property type="protein sequence ID" value="CUM82153.1"/>
    <property type="molecule type" value="Genomic_DNA"/>
</dbReference>
<dbReference type="SUPFAM" id="SSF52317">
    <property type="entry name" value="Class I glutamine amidotransferase-like"/>
    <property type="match status" value="1"/>
</dbReference>